<keyword evidence="4" id="KW-1185">Reference proteome</keyword>
<dbReference type="PANTHER" id="PTHR43708">
    <property type="entry name" value="CONSERVED EXPRESSED OXIDOREDUCTASE (EUROFUNG)"/>
    <property type="match status" value="1"/>
</dbReference>
<dbReference type="InterPro" id="IPR048477">
    <property type="entry name" value="YceM-like_C"/>
</dbReference>
<dbReference type="Pfam" id="PF01408">
    <property type="entry name" value="GFO_IDH_MocA"/>
    <property type="match status" value="1"/>
</dbReference>
<evidence type="ECO:0000259" key="1">
    <source>
        <dbReference type="Pfam" id="PF01408"/>
    </source>
</evidence>
<dbReference type="Pfam" id="PF21378">
    <property type="entry name" value="YceM-like_C"/>
    <property type="match status" value="1"/>
</dbReference>
<dbReference type="RefSeq" id="WP_097158784.1">
    <property type="nucleotide sequence ID" value="NZ_JBEPMQ010000006.1"/>
</dbReference>
<dbReference type="Gene3D" id="3.30.360.10">
    <property type="entry name" value="Dihydrodipicolinate Reductase, domain 2"/>
    <property type="match status" value="1"/>
</dbReference>
<dbReference type="Proteomes" id="UP000219546">
    <property type="component" value="Unassembled WGS sequence"/>
</dbReference>
<dbReference type="SUPFAM" id="SSF51735">
    <property type="entry name" value="NAD(P)-binding Rossmann-fold domains"/>
    <property type="match status" value="1"/>
</dbReference>
<dbReference type="GO" id="GO:0000166">
    <property type="term" value="F:nucleotide binding"/>
    <property type="evidence" value="ECO:0007669"/>
    <property type="project" value="InterPro"/>
</dbReference>
<accession>A0A285CV26</accession>
<gene>
    <name evidence="3" type="ORF">SAMN05877753_104411</name>
</gene>
<organism evidence="3 4">
    <name type="scientific">Bacillus oleivorans</name>
    <dbReference type="NCBI Taxonomy" id="1448271"/>
    <lineage>
        <taxon>Bacteria</taxon>
        <taxon>Bacillati</taxon>
        <taxon>Bacillota</taxon>
        <taxon>Bacilli</taxon>
        <taxon>Bacillales</taxon>
        <taxon>Bacillaceae</taxon>
        <taxon>Bacillus</taxon>
    </lineage>
</organism>
<dbReference type="InterPro" id="IPR051317">
    <property type="entry name" value="Gfo/Idh/MocA_oxidoreduct"/>
</dbReference>
<dbReference type="InterPro" id="IPR036291">
    <property type="entry name" value="NAD(P)-bd_dom_sf"/>
</dbReference>
<protein>
    <submittedName>
        <fullName evidence="3">Virulence factor</fullName>
    </submittedName>
</protein>
<evidence type="ECO:0000313" key="4">
    <source>
        <dbReference type="Proteomes" id="UP000219546"/>
    </source>
</evidence>
<proteinExistence type="predicted"/>
<name>A0A285CV26_9BACI</name>
<dbReference type="Gene3D" id="3.40.50.720">
    <property type="entry name" value="NAD(P)-binding Rossmann-like Domain"/>
    <property type="match status" value="1"/>
</dbReference>
<feature type="domain" description="Gfo/Idh/MocA-like oxidoreductase N-terminal" evidence="1">
    <location>
        <begin position="1"/>
        <end position="119"/>
    </location>
</feature>
<reference evidence="3 4" key="1">
    <citation type="submission" date="2017-08" db="EMBL/GenBank/DDBJ databases">
        <authorList>
            <person name="de Groot N.N."/>
        </authorList>
    </citation>
    <scope>NUCLEOTIDE SEQUENCE [LARGE SCALE GENOMIC DNA]</scope>
    <source>
        <strain evidence="3 4">JC228</strain>
    </source>
</reference>
<dbReference type="SUPFAM" id="SSF55347">
    <property type="entry name" value="Glyceraldehyde-3-phosphate dehydrogenase-like, C-terminal domain"/>
    <property type="match status" value="1"/>
</dbReference>
<dbReference type="PANTHER" id="PTHR43708:SF4">
    <property type="entry name" value="OXIDOREDUCTASE YCEM-RELATED"/>
    <property type="match status" value="1"/>
</dbReference>
<feature type="domain" description="YceM-like C-terminal" evidence="2">
    <location>
        <begin position="125"/>
        <end position="237"/>
    </location>
</feature>
<evidence type="ECO:0000313" key="3">
    <source>
        <dbReference type="EMBL" id="SNX70876.1"/>
    </source>
</evidence>
<dbReference type="InterPro" id="IPR000683">
    <property type="entry name" value="Gfo/Idh/MocA-like_OxRdtase_N"/>
</dbReference>
<sequence>MKVGMIGIGDIAKKAYLPVLTQIKGIELHVCTRNEETLAEIAAKYKIRDTYTKINELLNSGIEAAYVHSSTASHEEIIDQLLDHNIHVYIDKPITFDGDSSERLMQKARSKGLILMVGFNRRYAPPYQKLKEIEDPNLIIMQKNRSHLAADPRTFVFDDFIHVIDTLLYLFPYQINNIMIRGKQVDGLLHHVILQLEAEQGTAIGVMNREAGTTEEKVEVMSRHETRIVKNVNEIYTHKEKQILDHGYNDWEPMLHKRGFYGIITAFLEAVNNGPESYNGYDRDIQAHLIAEKIVQTLNQCERRGGSSVS</sequence>
<evidence type="ECO:0000259" key="2">
    <source>
        <dbReference type="Pfam" id="PF21378"/>
    </source>
</evidence>
<dbReference type="AlphaFoldDB" id="A0A285CV26"/>
<dbReference type="EMBL" id="OAOP01000004">
    <property type="protein sequence ID" value="SNX70876.1"/>
    <property type="molecule type" value="Genomic_DNA"/>
</dbReference>
<dbReference type="OrthoDB" id="9815825at2"/>